<dbReference type="HOGENOM" id="CLU_3069858_0_0_1"/>
<gene>
    <name evidence="1" type="ORF">GLOINDRAFT_28540</name>
</gene>
<accession>U9U6I5</accession>
<dbReference type="AlphaFoldDB" id="U9U6I5"/>
<name>U9U6I5_RHIID</name>
<organism evidence="1">
    <name type="scientific">Rhizophagus irregularis (strain DAOM 181602 / DAOM 197198 / MUCL 43194)</name>
    <name type="common">Arbuscular mycorrhizal fungus</name>
    <name type="synonym">Glomus intraradices</name>
    <dbReference type="NCBI Taxonomy" id="747089"/>
    <lineage>
        <taxon>Eukaryota</taxon>
        <taxon>Fungi</taxon>
        <taxon>Fungi incertae sedis</taxon>
        <taxon>Mucoromycota</taxon>
        <taxon>Glomeromycotina</taxon>
        <taxon>Glomeromycetes</taxon>
        <taxon>Glomerales</taxon>
        <taxon>Glomeraceae</taxon>
        <taxon>Rhizophagus</taxon>
    </lineage>
</organism>
<dbReference type="EMBL" id="KI286246">
    <property type="protein sequence ID" value="ESA11216.1"/>
    <property type="molecule type" value="Genomic_DNA"/>
</dbReference>
<protein>
    <submittedName>
        <fullName evidence="1">Uncharacterized protein</fullName>
    </submittedName>
</protein>
<proteinExistence type="predicted"/>
<evidence type="ECO:0000313" key="1">
    <source>
        <dbReference type="EMBL" id="ESA11216.1"/>
    </source>
</evidence>
<sequence>MWELMTGKRPFWDMMIKFNSNLVESNDNKDNTEVLMDFYSTNLVFIILLCTSN</sequence>
<reference evidence="1" key="1">
    <citation type="submission" date="2013-07" db="EMBL/GenBank/DDBJ databases">
        <title>The genome of an arbuscular mycorrhizal fungus provides insights into the evolution of the oldest plant symbiosis.</title>
        <authorList>
            <consortium name="DOE Joint Genome Institute"/>
            <person name="Tisserant E."/>
            <person name="Malbreil M."/>
            <person name="Kuo A."/>
            <person name="Kohler A."/>
            <person name="Symeonidi A."/>
            <person name="Balestrini R."/>
            <person name="Charron P."/>
            <person name="Duensing N."/>
            <person name="Frei-dit-Frey N."/>
            <person name="Gianinazzi-Pearson V."/>
            <person name="Gilbert B."/>
            <person name="Handa Y."/>
            <person name="Hijri M."/>
            <person name="Kaul R."/>
            <person name="Kawaguchi M."/>
            <person name="Krajinski F."/>
            <person name="Lammers P."/>
            <person name="Lapierre D."/>
            <person name="Masclaux F.G."/>
            <person name="Murat C."/>
            <person name="Morin E."/>
            <person name="Ndikumana S."/>
            <person name="Pagni M."/>
            <person name="Petitpierre D."/>
            <person name="Requena N."/>
            <person name="Rosikiewicz P."/>
            <person name="Riley R."/>
            <person name="Saito K."/>
            <person name="San Clemente H."/>
            <person name="Shapiro H."/>
            <person name="van Tuinen D."/>
            <person name="Becard G."/>
            <person name="Bonfante P."/>
            <person name="Paszkowski U."/>
            <person name="Shachar-Hill Y."/>
            <person name="Young J.P."/>
            <person name="Sanders I.R."/>
            <person name="Henrissat B."/>
            <person name="Rensing S.A."/>
            <person name="Grigoriev I.V."/>
            <person name="Corradi N."/>
            <person name="Roux C."/>
            <person name="Martin F."/>
        </authorList>
    </citation>
    <scope>NUCLEOTIDE SEQUENCE</scope>
    <source>
        <strain evidence="1">DAOM 197198</strain>
    </source>
</reference>